<proteinExistence type="predicted"/>
<comment type="caution">
    <text evidence="3">The sequence shown here is derived from an EMBL/GenBank/DDBJ whole genome shotgun (WGS) entry which is preliminary data.</text>
</comment>
<keyword evidence="2" id="KW-0812">Transmembrane</keyword>
<dbReference type="Pfam" id="PF10101">
    <property type="entry name" value="DUF2339"/>
    <property type="match status" value="1"/>
</dbReference>
<protein>
    <submittedName>
        <fullName evidence="3">Uncharacterized protein</fullName>
    </submittedName>
</protein>
<gene>
    <name evidence="3" type="ORF">Rhow_003900</name>
</gene>
<keyword evidence="2" id="KW-1133">Transmembrane helix</keyword>
<sequence>MSTPGIPSVDPRLVAQLSGDFSALGQQMRHVGENLAVLQAQLASVPRPQPQSQPAPQPQPQPQPVPQPMYRPPVAQTAPAPPPAPAVSYRPAPAPQPRVVREPWWQRDGMISRVLAVAGVAVTLIGVVMLLVLAAQAGFFGPELRVVAGALFSAGLVVAGARVFGRPGGRVGGIALAATGIAGAYLDVVAVAVVYHWLLPVLAMVVALGIAGAGVALAVRWGSQPLALLVVTGAAVLAPVLTDGITLTLIGFLFVIQVASFPAQLGRDWLYLAIARTCPVVIALLIAIANTGLDDRPERFWLPASAALVALVGLVSSIILLRSNSRDVTATAMIVTTAVPTLVIGHLFDRLGSTLIALALAAAMFAAFAVARSLPNHARIALAGVGTLALLEACLIGSSEDLAPLVLLGVAALFLTVGGQAESRIAYAVGAVFTVVGGIAFVITAPPFVLVDEYSALDALGVTTVLSSLVLAGTVFLFVWYAHTLKLLSTADAQPWWVLAGLVILYAVTTATVSAGTALTGTSAGFIAGHCAATIAWMAAATAALVFGLARRDYAHTALGVGLGLTAAALAKLFLFDLATLDGLFRVLAFLVVGLLLLLAGTRYAREFAEREAGRETLNGSVNAGSAER</sequence>
<feature type="transmembrane region" description="Helical" evidence="2">
    <location>
        <begin position="402"/>
        <end position="418"/>
    </location>
</feature>
<evidence type="ECO:0000256" key="1">
    <source>
        <dbReference type="SAM" id="MobiDB-lite"/>
    </source>
</evidence>
<feature type="transmembrane region" description="Helical" evidence="2">
    <location>
        <begin position="425"/>
        <end position="445"/>
    </location>
</feature>
<feature type="transmembrane region" description="Helical" evidence="2">
    <location>
        <begin position="146"/>
        <end position="164"/>
    </location>
</feature>
<feature type="transmembrane region" description="Helical" evidence="2">
    <location>
        <begin position="465"/>
        <end position="484"/>
    </location>
</feature>
<evidence type="ECO:0000256" key="2">
    <source>
        <dbReference type="SAM" id="Phobius"/>
    </source>
</evidence>
<feature type="transmembrane region" description="Helical" evidence="2">
    <location>
        <begin position="587"/>
        <end position="605"/>
    </location>
</feature>
<feature type="compositionally biased region" description="Pro residues" evidence="1">
    <location>
        <begin position="47"/>
        <end position="71"/>
    </location>
</feature>
<evidence type="ECO:0000313" key="4">
    <source>
        <dbReference type="Proteomes" id="UP000287519"/>
    </source>
</evidence>
<dbReference type="PANTHER" id="PTHR38434">
    <property type="entry name" value="BLL2549 PROTEIN"/>
    <property type="match status" value="1"/>
</dbReference>
<feature type="transmembrane region" description="Helical" evidence="2">
    <location>
        <begin position="554"/>
        <end position="575"/>
    </location>
</feature>
<reference evidence="3 4" key="1">
    <citation type="submission" date="2018-11" db="EMBL/GenBank/DDBJ databases">
        <title>Microbial catabolism of amino acid.</title>
        <authorList>
            <person name="Hibi M."/>
            <person name="Ogawa J."/>
        </authorList>
    </citation>
    <scope>NUCLEOTIDE SEQUENCE [LARGE SCALE GENOMIC DNA]</scope>
    <source>
        <strain evidence="3 4">C31-06</strain>
    </source>
</reference>
<feature type="transmembrane region" description="Helical" evidence="2">
    <location>
        <begin position="328"/>
        <end position="348"/>
    </location>
</feature>
<dbReference type="OrthoDB" id="3729996at2"/>
<feature type="transmembrane region" description="Helical" evidence="2">
    <location>
        <begin position="525"/>
        <end position="547"/>
    </location>
</feature>
<keyword evidence="4" id="KW-1185">Reference proteome</keyword>
<dbReference type="InterPro" id="IPR019286">
    <property type="entry name" value="DUF2339_TM"/>
</dbReference>
<feature type="region of interest" description="Disordered" evidence="1">
    <location>
        <begin position="42"/>
        <end position="96"/>
    </location>
</feature>
<feature type="transmembrane region" description="Helical" evidence="2">
    <location>
        <begin position="354"/>
        <end position="371"/>
    </location>
</feature>
<feature type="transmembrane region" description="Helical" evidence="2">
    <location>
        <begin position="270"/>
        <end position="288"/>
    </location>
</feature>
<keyword evidence="2" id="KW-0472">Membrane</keyword>
<feature type="transmembrane region" description="Helical" evidence="2">
    <location>
        <begin position="496"/>
        <end position="519"/>
    </location>
</feature>
<feature type="transmembrane region" description="Helical" evidence="2">
    <location>
        <begin position="171"/>
        <end position="195"/>
    </location>
</feature>
<dbReference type="Proteomes" id="UP000287519">
    <property type="component" value="Unassembled WGS sequence"/>
</dbReference>
<feature type="transmembrane region" description="Helical" evidence="2">
    <location>
        <begin position="226"/>
        <end position="241"/>
    </location>
</feature>
<dbReference type="EMBL" id="BHYM01000035">
    <property type="protein sequence ID" value="GCE40257.1"/>
    <property type="molecule type" value="Genomic_DNA"/>
</dbReference>
<accession>A0A402C9U3</accession>
<feature type="transmembrane region" description="Helical" evidence="2">
    <location>
        <begin position="201"/>
        <end position="219"/>
    </location>
</feature>
<dbReference type="RefSeq" id="WP_124392555.1">
    <property type="nucleotide sequence ID" value="NZ_BHYM01000035.1"/>
</dbReference>
<evidence type="ECO:0000313" key="3">
    <source>
        <dbReference type="EMBL" id="GCE40257.1"/>
    </source>
</evidence>
<organism evidence="3 4">
    <name type="scientific">Rhodococcus wratislaviensis</name>
    <name type="common">Tsukamurella wratislaviensis</name>
    <dbReference type="NCBI Taxonomy" id="44752"/>
    <lineage>
        <taxon>Bacteria</taxon>
        <taxon>Bacillati</taxon>
        <taxon>Actinomycetota</taxon>
        <taxon>Actinomycetes</taxon>
        <taxon>Mycobacteriales</taxon>
        <taxon>Nocardiaceae</taxon>
        <taxon>Rhodococcus</taxon>
    </lineage>
</organism>
<dbReference type="PANTHER" id="PTHR38434:SF1">
    <property type="entry name" value="BLL2549 PROTEIN"/>
    <property type="match status" value="1"/>
</dbReference>
<name>A0A402C9U3_RHOWR</name>
<dbReference type="AlphaFoldDB" id="A0A402C9U3"/>
<feature type="transmembrane region" description="Helical" evidence="2">
    <location>
        <begin position="300"/>
        <end position="321"/>
    </location>
</feature>
<feature type="transmembrane region" description="Helical" evidence="2">
    <location>
        <begin position="114"/>
        <end position="140"/>
    </location>
</feature>